<dbReference type="Pfam" id="PF02733">
    <property type="entry name" value="Dak1"/>
    <property type="match status" value="1"/>
</dbReference>
<dbReference type="SUPFAM" id="SSF82549">
    <property type="entry name" value="DAK1/DegV-like"/>
    <property type="match status" value="1"/>
</dbReference>
<reference evidence="7 8" key="1">
    <citation type="submission" date="2022-10" db="EMBL/GenBank/DDBJ databases">
        <title>The complete genomes of actinobacterial strains from the NBC collection.</title>
        <authorList>
            <person name="Joergensen T.S."/>
            <person name="Alvarez Arevalo M."/>
            <person name="Sterndorff E.B."/>
            <person name="Faurdal D."/>
            <person name="Vuksanovic O."/>
            <person name="Mourched A.-S."/>
            <person name="Charusanti P."/>
            <person name="Shaw S."/>
            <person name="Blin K."/>
            <person name="Weber T."/>
        </authorList>
    </citation>
    <scope>NUCLEOTIDE SEQUENCE [LARGE SCALE GENOMIC DNA]</scope>
    <source>
        <strain evidence="7 8">NBC 01774</strain>
    </source>
</reference>
<dbReference type="InterPro" id="IPR036117">
    <property type="entry name" value="DhaL_dom_sf"/>
</dbReference>
<protein>
    <submittedName>
        <fullName evidence="7">Dihydroxyacetone kinase family protein</fullName>
    </submittedName>
</protein>
<dbReference type="InterPro" id="IPR050861">
    <property type="entry name" value="Dihydroxyacetone_Kinase"/>
</dbReference>
<evidence type="ECO:0000256" key="4">
    <source>
        <dbReference type="ARBA" id="ARBA00022840"/>
    </source>
</evidence>
<evidence type="ECO:0000259" key="5">
    <source>
        <dbReference type="PROSITE" id="PS51480"/>
    </source>
</evidence>
<accession>A0ABZ1FU90</accession>
<name>A0ABZ1FU90_9ACTN</name>
<feature type="domain" description="DhaK" evidence="6">
    <location>
        <begin position="6"/>
        <end position="327"/>
    </location>
</feature>
<evidence type="ECO:0000256" key="1">
    <source>
        <dbReference type="ARBA" id="ARBA00022679"/>
    </source>
</evidence>
<dbReference type="PROSITE" id="PS51480">
    <property type="entry name" value="DHAL"/>
    <property type="match status" value="1"/>
</dbReference>
<dbReference type="Gene3D" id="1.25.40.340">
    <property type="match status" value="1"/>
</dbReference>
<dbReference type="Proteomes" id="UP001344251">
    <property type="component" value="Chromosome"/>
</dbReference>
<dbReference type="PROSITE" id="PS51481">
    <property type="entry name" value="DHAK"/>
    <property type="match status" value="1"/>
</dbReference>
<evidence type="ECO:0000313" key="7">
    <source>
        <dbReference type="EMBL" id="WSB73721.1"/>
    </source>
</evidence>
<dbReference type="GO" id="GO:0016301">
    <property type="term" value="F:kinase activity"/>
    <property type="evidence" value="ECO:0007669"/>
    <property type="project" value="UniProtKB-KW"/>
</dbReference>
<dbReference type="Gene3D" id="3.40.50.10440">
    <property type="entry name" value="Dihydroxyacetone kinase, domain 1"/>
    <property type="match status" value="1"/>
</dbReference>
<evidence type="ECO:0000313" key="8">
    <source>
        <dbReference type="Proteomes" id="UP001344251"/>
    </source>
</evidence>
<evidence type="ECO:0000256" key="2">
    <source>
        <dbReference type="ARBA" id="ARBA00022741"/>
    </source>
</evidence>
<keyword evidence="1" id="KW-0808">Transferase</keyword>
<dbReference type="SMART" id="SM01120">
    <property type="entry name" value="Dak2"/>
    <property type="match status" value="1"/>
</dbReference>
<proteinExistence type="predicted"/>
<dbReference type="PANTHER" id="PTHR28629:SF4">
    <property type="entry name" value="TRIOKINASE_FMN CYCLASE"/>
    <property type="match status" value="1"/>
</dbReference>
<dbReference type="EMBL" id="CP109106">
    <property type="protein sequence ID" value="WSB73721.1"/>
    <property type="molecule type" value="Genomic_DNA"/>
</dbReference>
<dbReference type="Pfam" id="PF02734">
    <property type="entry name" value="Dak2"/>
    <property type="match status" value="1"/>
</dbReference>
<dbReference type="RefSeq" id="WP_326623352.1">
    <property type="nucleotide sequence ID" value="NZ_CP109106.1"/>
</dbReference>
<evidence type="ECO:0000259" key="6">
    <source>
        <dbReference type="PROSITE" id="PS51481"/>
    </source>
</evidence>
<sequence length="569" mass="57705">MTYFLPQADTVLSAARGLALANPGLIEVNSSPLYLRARTSNPNRTVGLVAGGGSGHEPLHTGLLGPGGLDAVCPGEIFASPHNRQIYEASAAAAKSNGVLLIIKNYTGDVINFQIAAERLRHDGIPVATVLVDDDLATDSTEAATGRRGTAATVVLEKLLGAFADQGAKLDELAALGADIVARSRSLAVAARAQTSPSTAAPAFDLNPGTLDYGVGIHGERGTRTIEHRPVEELVAQMTDDLLTALPAGQDKVLAVVNGLGATTSLELHAIGSVLHDLLAARGITPLAIVPGTFTAALDMAGFSITLTHMKPEWADLWTAPADTPLVLPSLTLTPDTAAAVVAEPETTAAGEGEAPASRAVLDRYAAIVSQAHANLTALDQLVGDGDFGDNLAGGVRRAVKRNAAGTDGVAALAEAFLNDVGGTSGPLFGLLFQDLATVSWSDDQAPDAGAVADAAKASLDAIHRVGGAKVGDCTLVDALAPATDALAAAASDGSDSPFTAAAEAAVQGALSTASLTPRRGRASYVGQHAIGVPDPGSFGVALLFTALAGVYEPATATRLPDPERLTAR</sequence>
<dbReference type="Gene3D" id="3.30.1180.20">
    <property type="entry name" value="Dihydroxyacetone kinase, domain 2"/>
    <property type="match status" value="1"/>
</dbReference>
<keyword evidence="2" id="KW-0547">Nucleotide-binding</keyword>
<gene>
    <name evidence="7" type="ORF">OG863_40540</name>
</gene>
<keyword evidence="8" id="KW-1185">Reference proteome</keyword>
<dbReference type="PANTHER" id="PTHR28629">
    <property type="entry name" value="TRIOKINASE/FMN CYCLASE"/>
    <property type="match status" value="1"/>
</dbReference>
<evidence type="ECO:0000256" key="3">
    <source>
        <dbReference type="ARBA" id="ARBA00022777"/>
    </source>
</evidence>
<dbReference type="InterPro" id="IPR004006">
    <property type="entry name" value="DhaK_dom"/>
</dbReference>
<keyword evidence="4" id="KW-0067">ATP-binding</keyword>
<dbReference type="NCBIfam" id="NF011049">
    <property type="entry name" value="PRK14479.1"/>
    <property type="match status" value="1"/>
</dbReference>
<organism evidence="7 8">
    <name type="scientific">Streptomyces decoyicus</name>
    <dbReference type="NCBI Taxonomy" id="249567"/>
    <lineage>
        <taxon>Bacteria</taxon>
        <taxon>Bacillati</taxon>
        <taxon>Actinomycetota</taxon>
        <taxon>Actinomycetes</taxon>
        <taxon>Kitasatosporales</taxon>
        <taxon>Streptomycetaceae</taxon>
        <taxon>Streptomyces</taxon>
    </lineage>
</organism>
<dbReference type="SUPFAM" id="SSF101473">
    <property type="entry name" value="DhaL-like"/>
    <property type="match status" value="1"/>
</dbReference>
<dbReference type="InterPro" id="IPR004007">
    <property type="entry name" value="DhaL_dom"/>
</dbReference>
<feature type="domain" description="DhaL" evidence="5">
    <location>
        <begin position="356"/>
        <end position="550"/>
    </location>
</feature>
<keyword evidence="3 7" id="KW-0418">Kinase</keyword>